<dbReference type="EMBL" id="WNXC01000003">
    <property type="protein sequence ID" value="MBB2149316.1"/>
    <property type="molecule type" value="Genomic_DNA"/>
</dbReference>
<name>A0ABR6EVL5_9SPHI</name>
<protein>
    <submittedName>
        <fullName evidence="1">Uncharacterized protein</fullName>
    </submittedName>
</protein>
<comment type="caution">
    <text evidence="1">The sequence shown here is derived from an EMBL/GenBank/DDBJ whole genome shotgun (WGS) entry which is preliminary data.</text>
</comment>
<sequence length="72" mass="9010">MKAELINEFYLLQQSMAPYDYREKMEEQVYEPLKKANHKMTSWIYRRGKMLMILDRKMNSSMKHLRRKYLKF</sequence>
<dbReference type="Proteomes" id="UP000636110">
    <property type="component" value="Unassembled WGS sequence"/>
</dbReference>
<dbReference type="RefSeq" id="WP_182956733.1">
    <property type="nucleotide sequence ID" value="NZ_WNXC01000003.1"/>
</dbReference>
<accession>A0ABR6EVL5</accession>
<reference evidence="1 2" key="1">
    <citation type="submission" date="2019-11" db="EMBL/GenBank/DDBJ databases">
        <title>Description of Pedobacter sp. LMG 31462T.</title>
        <authorList>
            <person name="Carlier A."/>
            <person name="Qi S."/>
            <person name="Vandamme P."/>
        </authorList>
    </citation>
    <scope>NUCLEOTIDE SEQUENCE [LARGE SCALE GENOMIC DNA]</scope>
    <source>
        <strain evidence="1 2">LMG 31462</strain>
    </source>
</reference>
<keyword evidence="2" id="KW-1185">Reference proteome</keyword>
<evidence type="ECO:0000313" key="1">
    <source>
        <dbReference type="EMBL" id="MBB2149316.1"/>
    </source>
</evidence>
<gene>
    <name evidence="1" type="ORF">GM920_10400</name>
</gene>
<organism evidence="1 2">
    <name type="scientific">Pedobacter gandavensis</name>
    <dbReference type="NCBI Taxonomy" id="2679963"/>
    <lineage>
        <taxon>Bacteria</taxon>
        <taxon>Pseudomonadati</taxon>
        <taxon>Bacteroidota</taxon>
        <taxon>Sphingobacteriia</taxon>
        <taxon>Sphingobacteriales</taxon>
        <taxon>Sphingobacteriaceae</taxon>
        <taxon>Pedobacter</taxon>
    </lineage>
</organism>
<proteinExistence type="predicted"/>
<evidence type="ECO:0000313" key="2">
    <source>
        <dbReference type="Proteomes" id="UP000636110"/>
    </source>
</evidence>